<dbReference type="EMBL" id="KZ805443">
    <property type="protein sequence ID" value="PVH97207.1"/>
    <property type="molecule type" value="Genomic_DNA"/>
</dbReference>
<evidence type="ECO:0000313" key="3">
    <source>
        <dbReference type="EMBL" id="PVH97207.1"/>
    </source>
</evidence>
<keyword evidence="4" id="KW-1185">Reference proteome</keyword>
<feature type="transmembrane region" description="Helical" evidence="2">
    <location>
        <begin position="687"/>
        <end position="710"/>
    </location>
</feature>
<dbReference type="OrthoDB" id="341259at2759"/>
<keyword evidence="2" id="KW-0472">Membrane</keyword>
<dbReference type="AlphaFoldDB" id="A0A2V1DGD2"/>
<evidence type="ECO:0000313" key="4">
    <source>
        <dbReference type="Proteomes" id="UP000244855"/>
    </source>
</evidence>
<sequence length="782" mass="88558">MAPDLEPEVFRYIRGYEYEYSHPFVLKADAVIKNYRSHSQDLDYISSGAGIRYIVDSTDLESDCDHSSTSWQESAAAGDFYAAMDTILCYAFNELKNKTSRSDTVIDQLANMTFRGKSLVVEVAERMLIRSLELLMKWGVPSGDDFSPAAILESLENTKQLKPFLHNVHRKRGYGGYDIGRILDIFLMCAEPTKYYFTIAWFYEDRSIGVDELVRGHSNFESYLPPDHQLTYIHVPSTNGLIIELIMKLLELDVPVNVPVIPKKYELSTVAPSDPFLTYKEHGYYTDPLYTPSSNQHTVVFPCLRLTTYGNHKASRAEYEQFREKLTSRTSGPYHAECTVHLARTLDEAYYPGLSAEDLQIRNCDQIVSGKTGVISEEPTPDSPILIVPQLWLRRSKSVVISAYSFTEGWDEYEKSFKKRGNEEVWTWEQQSDLSSRDPLLQMGYLMANCIEGFGKETNVEYEGVKHTFKPALDIFESRVVSVLSQVQKYVDNKRDIDYDVEKDLYHTIADIRSELAMIKHFLRQQQEVFGEFLEAYDSSKTEGKDNGDLGFYSSVAWKKIQQAESKLTRYQERVRKIDGDAERIGSNVQDLLNLKRTYASVQDSHASVLLSTAAIGFAFVTIVFAPLAFLTALFALDIEGFDKLREKMDGATTTTVGNDGTSSDGQNLTVNVNVASKDTAYNSAKIGGIFVGTEILTILLTVSLVWLSLRYVGISIPDLRKEHKQNRMNKGNTQKIHFRMPFKERKMKKGALQTTGVLKKEVGGTAEKAKGRGKVTDEEKQ</sequence>
<protein>
    <submittedName>
        <fullName evidence="3">Uncharacterized protein</fullName>
    </submittedName>
</protein>
<evidence type="ECO:0000256" key="1">
    <source>
        <dbReference type="SAM" id="MobiDB-lite"/>
    </source>
</evidence>
<dbReference type="Proteomes" id="UP000244855">
    <property type="component" value="Unassembled WGS sequence"/>
</dbReference>
<reference evidence="3 4" key="1">
    <citation type="journal article" date="2018" name="Sci. Rep.">
        <title>Comparative genomics provides insights into the lifestyle and reveals functional heterogeneity of dark septate endophytic fungi.</title>
        <authorList>
            <person name="Knapp D.G."/>
            <person name="Nemeth J.B."/>
            <person name="Barry K."/>
            <person name="Hainaut M."/>
            <person name="Henrissat B."/>
            <person name="Johnson J."/>
            <person name="Kuo A."/>
            <person name="Lim J.H.P."/>
            <person name="Lipzen A."/>
            <person name="Nolan M."/>
            <person name="Ohm R.A."/>
            <person name="Tamas L."/>
            <person name="Grigoriev I.V."/>
            <person name="Spatafora J.W."/>
            <person name="Nagy L.G."/>
            <person name="Kovacs G.M."/>
        </authorList>
    </citation>
    <scope>NUCLEOTIDE SEQUENCE [LARGE SCALE GENOMIC DNA]</scope>
    <source>
        <strain evidence="3 4">DSE2036</strain>
    </source>
</reference>
<feature type="region of interest" description="Disordered" evidence="1">
    <location>
        <begin position="763"/>
        <end position="782"/>
    </location>
</feature>
<keyword evidence="2" id="KW-1133">Transmembrane helix</keyword>
<name>A0A2V1DGD2_9PLEO</name>
<dbReference type="STRING" id="97972.A0A2V1DGD2"/>
<gene>
    <name evidence="3" type="ORF">DM02DRAFT_674276</name>
</gene>
<evidence type="ECO:0000256" key="2">
    <source>
        <dbReference type="SAM" id="Phobius"/>
    </source>
</evidence>
<keyword evidence="2" id="KW-0812">Transmembrane</keyword>
<organism evidence="3 4">
    <name type="scientific">Periconia macrospinosa</name>
    <dbReference type="NCBI Taxonomy" id="97972"/>
    <lineage>
        <taxon>Eukaryota</taxon>
        <taxon>Fungi</taxon>
        <taxon>Dikarya</taxon>
        <taxon>Ascomycota</taxon>
        <taxon>Pezizomycotina</taxon>
        <taxon>Dothideomycetes</taxon>
        <taxon>Pleosporomycetidae</taxon>
        <taxon>Pleosporales</taxon>
        <taxon>Massarineae</taxon>
        <taxon>Periconiaceae</taxon>
        <taxon>Periconia</taxon>
    </lineage>
</organism>
<feature type="transmembrane region" description="Helical" evidence="2">
    <location>
        <begin position="609"/>
        <end position="637"/>
    </location>
</feature>
<proteinExistence type="predicted"/>
<accession>A0A2V1DGD2</accession>